<dbReference type="SUPFAM" id="SSF48452">
    <property type="entry name" value="TPR-like"/>
    <property type="match status" value="1"/>
</dbReference>
<dbReference type="Pfam" id="PF00931">
    <property type="entry name" value="NB-ARC"/>
    <property type="match status" value="1"/>
</dbReference>
<protein>
    <submittedName>
        <fullName evidence="3">Tetratricopeptide repeat protein</fullName>
    </submittedName>
</protein>
<organism evidence="3 4">
    <name type="scientific">Murinocardiopsis flavida</name>
    <dbReference type="NCBI Taxonomy" id="645275"/>
    <lineage>
        <taxon>Bacteria</taxon>
        <taxon>Bacillati</taxon>
        <taxon>Actinomycetota</taxon>
        <taxon>Actinomycetes</taxon>
        <taxon>Streptosporangiales</taxon>
        <taxon>Nocardiopsidaceae</taxon>
        <taxon>Murinocardiopsis</taxon>
    </lineage>
</organism>
<gene>
    <name evidence="3" type="ORF">CLV63_12392</name>
</gene>
<dbReference type="SUPFAM" id="SSF52540">
    <property type="entry name" value="P-loop containing nucleoside triphosphate hydrolases"/>
    <property type="match status" value="1"/>
</dbReference>
<proteinExistence type="predicted"/>
<dbReference type="SMART" id="SM00028">
    <property type="entry name" value="TPR"/>
    <property type="match status" value="5"/>
</dbReference>
<feature type="domain" description="NB-ARC" evidence="2">
    <location>
        <begin position="92"/>
        <end position="242"/>
    </location>
</feature>
<reference evidence="3 4" key="1">
    <citation type="submission" date="2018-03" db="EMBL/GenBank/DDBJ databases">
        <title>Genomic Encyclopedia of Archaeal and Bacterial Type Strains, Phase II (KMG-II): from individual species to whole genera.</title>
        <authorList>
            <person name="Goeker M."/>
        </authorList>
    </citation>
    <scope>NUCLEOTIDE SEQUENCE [LARGE SCALE GENOMIC DNA]</scope>
    <source>
        <strain evidence="3 4">DSM 45312</strain>
    </source>
</reference>
<dbReference type="OrthoDB" id="5521887at2"/>
<dbReference type="RefSeq" id="WP_106585942.1">
    <property type="nucleotide sequence ID" value="NZ_PYGA01000023.1"/>
</dbReference>
<dbReference type="Pfam" id="PF13424">
    <property type="entry name" value="TPR_12"/>
    <property type="match status" value="1"/>
</dbReference>
<dbReference type="AlphaFoldDB" id="A0A2P8CZ77"/>
<accession>A0A2P8CZ77</accession>
<dbReference type="Gene3D" id="1.25.40.10">
    <property type="entry name" value="Tetratricopeptide repeat domain"/>
    <property type="match status" value="1"/>
</dbReference>
<dbReference type="PANTHER" id="PTHR47691:SF3">
    <property type="entry name" value="HTH-TYPE TRANSCRIPTIONAL REGULATOR RV0890C-RELATED"/>
    <property type="match status" value="1"/>
</dbReference>
<comment type="caution">
    <text evidence="3">The sequence shown here is derived from an EMBL/GenBank/DDBJ whole genome shotgun (WGS) entry which is preliminary data.</text>
</comment>
<dbReference type="GO" id="GO:0043531">
    <property type="term" value="F:ADP binding"/>
    <property type="evidence" value="ECO:0007669"/>
    <property type="project" value="InterPro"/>
</dbReference>
<dbReference type="InterPro" id="IPR011990">
    <property type="entry name" value="TPR-like_helical_dom_sf"/>
</dbReference>
<dbReference type="InterPro" id="IPR002182">
    <property type="entry name" value="NB-ARC"/>
</dbReference>
<sequence>MTEGRTGAGTPEPPGPRNEVTGDTGAVVQTGSVHGDVHITSSAASPAAATPRQLPLSVTGFVNRSDEIALLDALISDEDGAAAGQAGGAVVISAIGGTPGIGKTALAVHWAHRVRSRYADGDLYVNLHGHGPGPRLDTAQALGSLLRALGAPPDQIPLDLDGRAALYRSHLAHKRMLIVIDDAVSADQVRPLLPAAPGCLVLVTSRSTLSGLVAREGARRMTLDALSTGEALTLFREVAGAERIDAEPEAAHTLVAHCDHLPLALRILAARIIGSPHSPLSAFAADLATEDRRLDILGTGDDELSDVRAVFADSYSALPADAARLFRRIGTHPGGEISAHACAVSIECAVADVRPVLGRLIGASLVQQVGRDRYRLHDLLRLYAVERFHADEPADSRTVVISRFAAWYLRSAGNAVRWVLPNFPLADVTGPVPEPPTPPPAFESTDAALAWFDQERTNLVGTAHTARALRADDLAWRMAVTVAPLLDFHNHRDEWRDIAESGLAAARAIDHRYGAARARISLADFEKNSGDTDAAIAHYEALIEADADDWITGFALRTLGSIRWNRHDGDEARALLRRSIDTFRRSGERRGEGMALLSLAECERSTGRFSAGLKYCAAATAIFTETTDTWTIAWSRCFTGRTLISAGRHTDAVAEYTTALQVFRDLGDSESESIALVGLGDAYAALGDTESARSHLGAALDLRTAADVPGTEEIKATLARIPRPA</sequence>
<evidence type="ECO:0000256" key="1">
    <source>
        <dbReference type="SAM" id="MobiDB-lite"/>
    </source>
</evidence>
<dbReference type="InterPro" id="IPR027417">
    <property type="entry name" value="P-loop_NTPase"/>
</dbReference>
<evidence type="ECO:0000313" key="4">
    <source>
        <dbReference type="Proteomes" id="UP000240542"/>
    </source>
</evidence>
<dbReference type="Pfam" id="PF13181">
    <property type="entry name" value="TPR_8"/>
    <property type="match status" value="1"/>
</dbReference>
<evidence type="ECO:0000313" key="3">
    <source>
        <dbReference type="EMBL" id="PSK90263.1"/>
    </source>
</evidence>
<name>A0A2P8CZ77_9ACTN</name>
<keyword evidence="4" id="KW-1185">Reference proteome</keyword>
<feature type="region of interest" description="Disordered" evidence="1">
    <location>
        <begin position="1"/>
        <end position="24"/>
    </location>
</feature>
<evidence type="ECO:0000259" key="2">
    <source>
        <dbReference type="Pfam" id="PF00931"/>
    </source>
</evidence>
<dbReference type="EMBL" id="PYGA01000023">
    <property type="protein sequence ID" value="PSK90263.1"/>
    <property type="molecule type" value="Genomic_DNA"/>
</dbReference>
<dbReference type="Gene3D" id="3.40.50.300">
    <property type="entry name" value="P-loop containing nucleotide triphosphate hydrolases"/>
    <property type="match status" value="1"/>
</dbReference>
<dbReference type="Proteomes" id="UP000240542">
    <property type="component" value="Unassembled WGS sequence"/>
</dbReference>
<dbReference type="InterPro" id="IPR019734">
    <property type="entry name" value="TPR_rpt"/>
</dbReference>
<dbReference type="PANTHER" id="PTHR47691">
    <property type="entry name" value="REGULATOR-RELATED"/>
    <property type="match status" value="1"/>
</dbReference>
<dbReference type="PRINTS" id="PR00364">
    <property type="entry name" value="DISEASERSIST"/>
</dbReference>